<dbReference type="InterPro" id="IPR022572">
    <property type="entry name" value="DNA_rep/recomb_RecO_N"/>
</dbReference>
<dbReference type="NCBIfam" id="NF010483">
    <property type="entry name" value="PRK13908.1"/>
    <property type="match status" value="1"/>
</dbReference>
<dbReference type="RefSeq" id="WP_014661414.1">
    <property type="nucleotide sequence ID" value="NC_017737.1"/>
</dbReference>
<dbReference type="Pfam" id="PF13114">
    <property type="entry name" value="RecO_N_2"/>
    <property type="match status" value="1"/>
</dbReference>
<sequence length="204" mass="24333">MQGFLLETRSIKDEDLIVSVITESELKTLYRFYGKRHSILNVGRKIDFEEENDDKFLPKLRNVLHLGYLWEREMERLYYWQRFCVLLKKHLEGVHNLDRIYFDTLDKGAIKLSKQHPLRVMLEMHAILLDFEGRAQIEGTCFLCEEQLKEDVALAQGFVLAHPHCLKSKSFKLEKIERLFRTQSSIHLEIHELEELWRTLNLGF</sequence>
<feature type="domain" description="DNA replication/recombination mediator RecO N-terminal" evidence="1">
    <location>
        <begin position="1"/>
        <end position="71"/>
    </location>
</feature>
<protein>
    <submittedName>
        <fullName evidence="2">Putative recombination protein RecO</fullName>
    </submittedName>
</protein>
<dbReference type="Proteomes" id="UP000005010">
    <property type="component" value="Chromosome"/>
</dbReference>
<dbReference type="eggNOG" id="COG1381">
    <property type="taxonomic scope" value="Bacteria"/>
</dbReference>
<accession>I0ENM7</accession>
<name>I0ENM7_HELC0</name>
<reference evidence="3" key="1">
    <citation type="submission" date="2012-04" db="EMBL/GenBank/DDBJ databases">
        <title>Complete genome sequence of Helicobacter cetorum strain MIT 00-7128.</title>
        <authorList>
            <person name="Kersulyte D."/>
            <person name="Berg D.E."/>
        </authorList>
    </citation>
    <scope>NUCLEOTIDE SEQUENCE [LARGE SCALE GENOMIC DNA]</scope>
    <source>
        <strain evidence="3">MIT 00-7128</strain>
    </source>
</reference>
<evidence type="ECO:0000313" key="2">
    <source>
        <dbReference type="EMBL" id="AFI04546.1"/>
    </source>
</evidence>
<gene>
    <name evidence="2" type="ordered locus">HCW_06430</name>
</gene>
<organism evidence="2 3">
    <name type="scientific">Helicobacter cetorum (strain ATCC BAA-429 / MIT 00-7128)</name>
    <dbReference type="NCBI Taxonomy" id="182217"/>
    <lineage>
        <taxon>Bacteria</taxon>
        <taxon>Pseudomonadati</taxon>
        <taxon>Campylobacterota</taxon>
        <taxon>Epsilonproteobacteria</taxon>
        <taxon>Campylobacterales</taxon>
        <taxon>Helicobacteraceae</taxon>
        <taxon>Helicobacter</taxon>
    </lineage>
</organism>
<proteinExistence type="predicted"/>
<dbReference type="STRING" id="182217.HCW_06430"/>
<dbReference type="KEGG" id="hce:HCW_06430"/>
<keyword evidence="3" id="KW-1185">Reference proteome</keyword>
<evidence type="ECO:0000313" key="3">
    <source>
        <dbReference type="Proteomes" id="UP000005010"/>
    </source>
</evidence>
<dbReference type="AlphaFoldDB" id="I0ENM7"/>
<evidence type="ECO:0000259" key="1">
    <source>
        <dbReference type="Pfam" id="PF13114"/>
    </source>
</evidence>
<dbReference type="PATRIC" id="fig|182217.3.peg.1359"/>
<dbReference type="HOGENOM" id="CLU_1309562_0_0_7"/>
<dbReference type="EMBL" id="CP003479">
    <property type="protein sequence ID" value="AFI04546.1"/>
    <property type="molecule type" value="Genomic_DNA"/>
</dbReference>